<keyword evidence="3" id="KW-0255">Endonuclease</keyword>
<evidence type="ECO:0000313" key="8">
    <source>
        <dbReference type="EMBL" id="HJC15174.1"/>
    </source>
</evidence>
<dbReference type="Proteomes" id="UP000823849">
    <property type="component" value="Unassembled WGS sequence"/>
</dbReference>
<dbReference type="Pfam" id="PF03755">
    <property type="entry name" value="YicC-like_N"/>
    <property type="match status" value="1"/>
</dbReference>
<dbReference type="InterPro" id="IPR013551">
    <property type="entry name" value="YicC-like_C"/>
</dbReference>
<evidence type="ECO:0000313" key="9">
    <source>
        <dbReference type="Proteomes" id="UP000823849"/>
    </source>
</evidence>
<protein>
    <submittedName>
        <fullName evidence="8">YicC family protein</fullName>
    </submittedName>
</protein>
<dbReference type="GO" id="GO:0016787">
    <property type="term" value="F:hydrolase activity"/>
    <property type="evidence" value="ECO:0007669"/>
    <property type="project" value="UniProtKB-KW"/>
</dbReference>
<comment type="caution">
    <text evidence="8">The sequence shown here is derived from an EMBL/GenBank/DDBJ whole genome shotgun (WGS) entry which is preliminary data.</text>
</comment>
<comment type="similarity">
    <text evidence="5">Belongs to the YicC/YloC family.</text>
</comment>
<evidence type="ECO:0000256" key="1">
    <source>
        <dbReference type="ARBA" id="ARBA00001968"/>
    </source>
</evidence>
<evidence type="ECO:0000256" key="5">
    <source>
        <dbReference type="ARBA" id="ARBA00035648"/>
    </source>
</evidence>
<feature type="domain" description="Endoribonuclease YicC-like C-terminal" evidence="7">
    <location>
        <begin position="173"/>
        <end position="292"/>
    </location>
</feature>
<evidence type="ECO:0000259" key="7">
    <source>
        <dbReference type="Pfam" id="PF08340"/>
    </source>
</evidence>
<evidence type="ECO:0000256" key="2">
    <source>
        <dbReference type="ARBA" id="ARBA00022722"/>
    </source>
</evidence>
<dbReference type="AlphaFoldDB" id="A0A9D2NAL8"/>
<dbReference type="EMBL" id="DWWU01000021">
    <property type="protein sequence ID" value="HJC15174.1"/>
    <property type="molecule type" value="Genomic_DNA"/>
</dbReference>
<gene>
    <name evidence="8" type="ORF">H9705_05020</name>
</gene>
<feature type="domain" description="Endoribonuclease YicC-like N-terminal" evidence="6">
    <location>
        <begin position="2"/>
        <end position="156"/>
    </location>
</feature>
<organism evidence="8 9">
    <name type="scientific">Candidatus Fusicatenibacter intestinigallinarum</name>
    <dbReference type="NCBI Taxonomy" id="2838598"/>
    <lineage>
        <taxon>Bacteria</taxon>
        <taxon>Bacillati</taxon>
        <taxon>Bacillota</taxon>
        <taxon>Clostridia</taxon>
        <taxon>Lachnospirales</taxon>
        <taxon>Lachnospiraceae</taxon>
        <taxon>Fusicatenibacter</taxon>
    </lineage>
</organism>
<sequence length="292" mass="33842">MIKSMTGFGRAELQDEVRRFTVEIKSVNHRYLDFNMKMPKKLSVFEAAIRGVLKEYMQRGKVDVFISCEDFSSSRMQLHYNGELAAQYLEYFRRMEEEFSLENDIKISSLSRFPEVLTMEEQEIDAEELWSGLEKALRMAGKQFAASREAEGQTLKRDLFAKLEGLRANVRQIEARSPEILREYRARLETKMKELLSDTQMDDSRIAAEVVIFADKICTDEETVRLNSHIDNMKAALEDGEGIGRKLDFIAQEMNREANTILSKANDLETTNIAIELKTEIEKIREQIQNIE</sequence>
<dbReference type="NCBIfam" id="TIGR00255">
    <property type="entry name" value="YicC/YloC family endoribonuclease"/>
    <property type="match status" value="1"/>
</dbReference>
<evidence type="ECO:0000256" key="4">
    <source>
        <dbReference type="ARBA" id="ARBA00022801"/>
    </source>
</evidence>
<reference evidence="8" key="1">
    <citation type="journal article" date="2021" name="PeerJ">
        <title>Extensive microbial diversity within the chicken gut microbiome revealed by metagenomics and culture.</title>
        <authorList>
            <person name="Gilroy R."/>
            <person name="Ravi A."/>
            <person name="Getino M."/>
            <person name="Pursley I."/>
            <person name="Horton D.L."/>
            <person name="Alikhan N.F."/>
            <person name="Baker D."/>
            <person name="Gharbi K."/>
            <person name="Hall N."/>
            <person name="Watson M."/>
            <person name="Adriaenssens E.M."/>
            <person name="Foster-Nyarko E."/>
            <person name="Jarju S."/>
            <person name="Secka A."/>
            <person name="Antonio M."/>
            <person name="Oren A."/>
            <person name="Chaudhuri R.R."/>
            <person name="La Ragione R."/>
            <person name="Hildebrand F."/>
            <person name="Pallen M.J."/>
        </authorList>
    </citation>
    <scope>NUCLEOTIDE SEQUENCE</scope>
    <source>
        <strain evidence="8">CHK185-5351</strain>
    </source>
</reference>
<evidence type="ECO:0000259" key="6">
    <source>
        <dbReference type="Pfam" id="PF03755"/>
    </source>
</evidence>
<reference evidence="8" key="2">
    <citation type="submission" date="2021-04" db="EMBL/GenBank/DDBJ databases">
        <authorList>
            <person name="Gilroy R."/>
        </authorList>
    </citation>
    <scope>NUCLEOTIDE SEQUENCE</scope>
    <source>
        <strain evidence="8">CHK185-5351</strain>
    </source>
</reference>
<keyword evidence="2" id="KW-0540">Nuclease</keyword>
<proteinExistence type="inferred from homology"/>
<dbReference type="GO" id="GO:0004521">
    <property type="term" value="F:RNA endonuclease activity"/>
    <property type="evidence" value="ECO:0007669"/>
    <property type="project" value="InterPro"/>
</dbReference>
<dbReference type="InterPro" id="IPR005229">
    <property type="entry name" value="YicC/YloC-like"/>
</dbReference>
<dbReference type="InterPro" id="IPR013527">
    <property type="entry name" value="YicC-like_N"/>
</dbReference>
<evidence type="ECO:0000256" key="3">
    <source>
        <dbReference type="ARBA" id="ARBA00022759"/>
    </source>
</evidence>
<dbReference type="PANTHER" id="PTHR30636:SF3">
    <property type="entry name" value="UPF0701 PROTEIN YICC"/>
    <property type="match status" value="1"/>
</dbReference>
<keyword evidence="4" id="KW-0378">Hydrolase</keyword>
<name>A0A9D2NAL8_9FIRM</name>
<dbReference type="PANTHER" id="PTHR30636">
    <property type="entry name" value="UPF0701 PROTEIN YICC"/>
    <property type="match status" value="1"/>
</dbReference>
<dbReference type="Pfam" id="PF08340">
    <property type="entry name" value="YicC-like_C"/>
    <property type="match status" value="1"/>
</dbReference>
<accession>A0A9D2NAL8</accession>
<comment type="cofactor">
    <cofactor evidence="1">
        <name>a divalent metal cation</name>
        <dbReference type="ChEBI" id="CHEBI:60240"/>
    </cofactor>
</comment>